<dbReference type="Proteomes" id="UP000663193">
    <property type="component" value="Chromosome 2"/>
</dbReference>
<gene>
    <name evidence="2" type="ORF">JI435_402930</name>
</gene>
<proteinExistence type="predicted"/>
<keyword evidence="3" id="KW-1185">Reference proteome</keyword>
<protein>
    <submittedName>
        <fullName evidence="2">Uncharacterized protein</fullName>
    </submittedName>
</protein>
<dbReference type="VEuPathDB" id="FungiDB:JI435_402930"/>
<reference evidence="3" key="1">
    <citation type="journal article" date="2021" name="BMC Genomics">
        <title>Chromosome-level genome assembly and manually-curated proteome of model necrotroph Parastagonospora nodorum Sn15 reveals a genome-wide trove of candidate effector homologs, and redundancy of virulence-related functions within an accessory chromosome.</title>
        <authorList>
            <person name="Bertazzoni S."/>
            <person name="Jones D.A.B."/>
            <person name="Phan H.T."/>
            <person name="Tan K.-C."/>
            <person name="Hane J.K."/>
        </authorList>
    </citation>
    <scope>NUCLEOTIDE SEQUENCE [LARGE SCALE GENOMIC DNA]</scope>
    <source>
        <strain evidence="3">SN15 / ATCC MYA-4574 / FGSC 10173)</strain>
    </source>
</reference>
<organism evidence="2 3">
    <name type="scientific">Phaeosphaeria nodorum (strain SN15 / ATCC MYA-4574 / FGSC 10173)</name>
    <name type="common">Glume blotch fungus</name>
    <name type="synonym">Parastagonospora nodorum</name>
    <dbReference type="NCBI Taxonomy" id="321614"/>
    <lineage>
        <taxon>Eukaryota</taxon>
        <taxon>Fungi</taxon>
        <taxon>Dikarya</taxon>
        <taxon>Ascomycota</taxon>
        <taxon>Pezizomycotina</taxon>
        <taxon>Dothideomycetes</taxon>
        <taxon>Pleosporomycetidae</taxon>
        <taxon>Pleosporales</taxon>
        <taxon>Pleosporineae</taxon>
        <taxon>Phaeosphaeriaceae</taxon>
        <taxon>Parastagonospora</taxon>
    </lineage>
</organism>
<evidence type="ECO:0000313" key="2">
    <source>
        <dbReference type="EMBL" id="QRC92762.1"/>
    </source>
</evidence>
<dbReference type="EMBL" id="CP069024">
    <property type="protein sequence ID" value="QRC92762.1"/>
    <property type="molecule type" value="Genomic_DNA"/>
</dbReference>
<dbReference type="AlphaFoldDB" id="A0A7U2ETY6"/>
<name>A0A7U2ETY6_PHANO</name>
<sequence>MASNAFRPLSRRQTHVDSEFETRNTFLCSRQNDPDGLSDSRTWSKRGGRAATVNGCPVNTGSDRWRLASQKSRAEGQPWRAAANPPPSVSHEPHRTPQRTRRTEELPSEPPPDRLETHPTVVAYTSRPLHAKTRIDALPCCRRSVLDRLLLTSPALDHPLPSWTLLTAPVARIAV</sequence>
<accession>A0A7U2ETY6</accession>
<feature type="region of interest" description="Disordered" evidence="1">
    <location>
        <begin position="1"/>
        <end position="117"/>
    </location>
</feature>
<feature type="compositionally biased region" description="Basic and acidic residues" evidence="1">
    <location>
        <begin position="91"/>
        <end position="117"/>
    </location>
</feature>
<evidence type="ECO:0000256" key="1">
    <source>
        <dbReference type="SAM" id="MobiDB-lite"/>
    </source>
</evidence>
<evidence type="ECO:0000313" key="3">
    <source>
        <dbReference type="Proteomes" id="UP000663193"/>
    </source>
</evidence>